<evidence type="ECO:0000256" key="1">
    <source>
        <dbReference type="SAM" id="SignalP"/>
    </source>
</evidence>
<reference evidence="3" key="1">
    <citation type="journal article" date="2019" name="Int. J. Syst. Evol. Microbiol.">
        <title>The Global Catalogue of Microorganisms (GCM) 10K type strain sequencing project: providing services to taxonomists for standard genome sequencing and annotation.</title>
        <authorList>
            <consortium name="The Broad Institute Genomics Platform"/>
            <consortium name="The Broad Institute Genome Sequencing Center for Infectious Disease"/>
            <person name="Wu L."/>
            <person name="Ma J."/>
        </authorList>
    </citation>
    <scope>NUCLEOTIDE SEQUENCE [LARGE SCALE GENOMIC DNA]</scope>
    <source>
        <strain evidence="3">KCTC 12907</strain>
    </source>
</reference>
<feature type="signal peptide" evidence="1">
    <location>
        <begin position="1"/>
        <end position="19"/>
    </location>
</feature>
<dbReference type="Gene3D" id="3.40.190.10">
    <property type="entry name" value="Periplasmic binding protein-like II"/>
    <property type="match status" value="1"/>
</dbReference>
<protein>
    <submittedName>
        <fullName evidence="2">ABC transporter substrate-binding protein</fullName>
    </submittedName>
</protein>
<evidence type="ECO:0000313" key="2">
    <source>
        <dbReference type="EMBL" id="MFC7147826.1"/>
    </source>
</evidence>
<dbReference type="RefSeq" id="WP_378048006.1">
    <property type="nucleotide sequence ID" value="NZ_JBHMDN010000016.1"/>
</dbReference>
<dbReference type="InterPro" id="IPR006059">
    <property type="entry name" value="SBP"/>
</dbReference>
<dbReference type="Pfam" id="PF01547">
    <property type="entry name" value="SBP_bac_1"/>
    <property type="match status" value="1"/>
</dbReference>
<dbReference type="SUPFAM" id="SSF53850">
    <property type="entry name" value="Periplasmic binding protein-like II"/>
    <property type="match status" value="1"/>
</dbReference>
<dbReference type="Proteomes" id="UP001596378">
    <property type="component" value="Unassembled WGS sequence"/>
</dbReference>
<keyword evidence="1" id="KW-0732">Signal</keyword>
<proteinExistence type="predicted"/>
<accession>A0ABW2F600</accession>
<gene>
    <name evidence="2" type="ORF">ACFQMJ_04690</name>
</gene>
<dbReference type="PANTHER" id="PTHR43649:SF30">
    <property type="entry name" value="ABC TRANSPORTER SUBSTRATE-BINDING PROTEIN"/>
    <property type="match status" value="1"/>
</dbReference>
<keyword evidence="3" id="KW-1185">Reference proteome</keyword>
<comment type="caution">
    <text evidence="2">The sequence shown here is derived from an EMBL/GenBank/DDBJ whole genome shotgun (WGS) entry which is preliminary data.</text>
</comment>
<name>A0ABW2F600_9BACL</name>
<organism evidence="2 3">
    <name type="scientific">Cohnella cellulosilytica</name>
    <dbReference type="NCBI Taxonomy" id="986710"/>
    <lineage>
        <taxon>Bacteria</taxon>
        <taxon>Bacillati</taxon>
        <taxon>Bacillota</taxon>
        <taxon>Bacilli</taxon>
        <taxon>Bacillales</taxon>
        <taxon>Paenibacillaceae</taxon>
        <taxon>Cohnella</taxon>
    </lineage>
</organism>
<dbReference type="PANTHER" id="PTHR43649">
    <property type="entry name" value="ARABINOSE-BINDING PROTEIN-RELATED"/>
    <property type="match status" value="1"/>
</dbReference>
<evidence type="ECO:0000313" key="3">
    <source>
        <dbReference type="Proteomes" id="UP001596378"/>
    </source>
</evidence>
<sequence>MKTIVLLKACRWLAVAALAAQLAGCVQRGPETESEGTAAAREPDVALTLAVREDVDADALNGLIGRFEAEHPGVRVERIQLPRDRYDEMLHMLMTSGEGPDLFQASTEWLATYLYKNWLLDLSDIADERTLSAYPRWAVDYTKDYSRFYALPSEMLTLRLIYNKELFERAGLDPERPPETLEQLKRYAVQISEAGTGYRIYGFALPAGEDDPFRQALEMGGTYSGVYYYDFAAGQYDFTGYTPWFETMLELKKDGGMFPGETSLTMDTALTQFAEGNIGMMYVTSRDYALLSRMAHGNATGVAMPPLFDEADQGAGALMVALQSPFAIHRYTEHKEEAAALWNELHSDAYLGGLFSQGKTIPVSGAIAEDPAYRDGLDSIGAFLPRAGEESPYPKEPKFILENRTQSGLKNPDDRLRTKAYKDILLGVLPTEDVLRTLTEQYNQSLENAVYRSLVNMEHYIDPDFDPRHPVKDTK</sequence>
<feature type="chain" id="PRO_5047304640" evidence="1">
    <location>
        <begin position="20"/>
        <end position="475"/>
    </location>
</feature>
<dbReference type="InterPro" id="IPR050490">
    <property type="entry name" value="Bact_solute-bd_prot1"/>
</dbReference>
<dbReference type="EMBL" id="JBHTAI010000002">
    <property type="protein sequence ID" value="MFC7147826.1"/>
    <property type="molecule type" value="Genomic_DNA"/>
</dbReference>